<evidence type="ECO:0000256" key="9">
    <source>
        <dbReference type="ARBA" id="ARBA00023128"/>
    </source>
</evidence>
<evidence type="ECO:0000256" key="2">
    <source>
        <dbReference type="ARBA" id="ARBA00010371"/>
    </source>
</evidence>
<dbReference type="SUPFAM" id="SSF50129">
    <property type="entry name" value="GroES-like"/>
    <property type="match status" value="1"/>
</dbReference>
<keyword evidence="9" id="KW-0496">Mitochondrion</keyword>
<feature type="domain" description="Enoyl reductase (ER)" evidence="15">
    <location>
        <begin position="55"/>
        <end position="374"/>
    </location>
</feature>
<dbReference type="Gene3D" id="3.90.180.10">
    <property type="entry name" value="Medium-chain alcohol dehydrogenases, catalytic domain"/>
    <property type="match status" value="1"/>
</dbReference>
<dbReference type="Pfam" id="PF00107">
    <property type="entry name" value="ADH_zinc_N"/>
    <property type="match status" value="1"/>
</dbReference>
<comment type="similarity">
    <text evidence="2">Belongs to the zinc-containing alcohol dehydrogenase family. Quinone oxidoreductase subfamily.</text>
</comment>
<comment type="catalytic activity">
    <reaction evidence="14">
        <text>a 2,3-saturated acyl-[ACP] + NADP(+) = a (2E)-enoyl-[ACP] + NADPH + H(+)</text>
        <dbReference type="Rhea" id="RHEA:22564"/>
        <dbReference type="Rhea" id="RHEA-COMP:9925"/>
        <dbReference type="Rhea" id="RHEA-COMP:9926"/>
        <dbReference type="ChEBI" id="CHEBI:15378"/>
        <dbReference type="ChEBI" id="CHEBI:57783"/>
        <dbReference type="ChEBI" id="CHEBI:58349"/>
        <dbReference type="ChEBI" id="CHEBI:78784"/>
        <dbReference type="ChEBI" id="CHEBI:78785"/>
        <dbReference type="EC" id="1.3.1.104"/>
    </reaction>
</comment>
<keyword evidence="5" id="KW-0521">NADP</keyword>
<dbReference type="Pfam" id="PF08240">
    <property type="entry name" value="ADH_N"/>
    <property type="match status" value="1"/>
</dbReference>
<keyword evidence="4" id="KW-0276">Fatty acid metabolism</keyword>
<evidence type="ECO:0000313" key="17">
    <source>
        <dbReference type="Proteomes" id="UP000245207"/>
    </source>
</evidence>
<keyword evidence="17" id="KW-1185">Reference proteome</keyword>
<evidence type="ECO:0000256" key="8">
    <source>
        <dbReference type="ARBA" id="ARBA00023098"/>
    </source>
</evidence>
<dbReference type="InterPro" id="IPR020843">
    <property type="entry name" value="ER"/>
</dbReference>
<dbReference type="InterPro" id="IPR011032">
    <property type="entry name" value="GroES-like_sf"/>
</dbReference>
<keyword evidence="3" id="KW-0444">Lipid biosynthesis</keyword>
<dbReference type="InterPro" id="IPR036291">
    <property type="entry name" value="NAD(P)-bd_dom_sf"/>
</dbReference>
<dbReference type="FunFam" id="3.90.180.10:FF:000010">
    <property type="entry name" value="Enoyl-[acyl-carrier-protein] reductase, mitochondrial"/>
    <property type="match status" value="1"/>
</dbReference>
<dbReference type="SMART" id="SM00829">
    <property type="entry name" value="PKS_ER"/>
    <property type="match status" value="1"/>
</dbReference>
<evidence type="ECO:0000256" key="5">
    <source>
        <dbReference type="ARBA" id="ARBA00022857"/>
    </source>
</evidence>
<dbReference type="EMBL" id="PKPP01001544">
    <property type="protein sequence ID" value="PWA81829.1"/>
    <property type="molecule type" value="Genomic_DNA"/>
</dbReference>
<keyword evidence="10" id="KW-0275">Fatty acid biosynthesis</keyword>
<evidence type="ECO:0000256" key="3">
    <source>
        <dbReference type="ARBA" id="ARBA00022516"/>
    </source>
</evidence>
<dbReference type="Gene3D" id="3.40.50.720">
    <property type="entry name" value="NAD(P)-binding Rossmann-like Domain"/>
    <property type="match status" value="1"/>
</dbReference>
<dbReference type="STRING" id="35608.A0A2U1P7V4"/>
<dbReference type="GO" id="GO:0141148">
    <property type="term" value="F:enoyl-[acyl-carrier-protein] reductase (NADPH) activity"/>
    <property type="evidence" value="ECO:0007669"/>
    <property type="project" value="UniProtKB-EC"/>
</dbReference>
<dbReference type="InterPro" id="IPR051034">
    <property type="entry name" value="Mito_Enoyl-ACP_Reductase"/>
</dbReference>
<evidence type="ECO:0000256" key="1">
    <source>
        <dbReference type="ARBA" id="ARBA00004173"/>
    </source>
</evidence>
<protein>
    <recommendedName>
        <fullName evidence="12">Enoyl-[acyl-carrier-protein] reductase, mitochondrial</fullName>
        <ecNumber evidence="11">1.3.1.104</ecNumber>
    </recommendedName>
    <alternativeName>
        <fullName evidence="13">2-enoyl thioester reductase</fullName>
    </alternativeName>
</protein>
<dbReference type="InterPro" id="IPR013154">
    <property type="entry name" value="ADH-like_N"/>
</dbReference>
<dbReference type="EC" id="1.3.1.104" evidence="11"/>
<comment type="caution">
    <text evidence="16">The sequence shown here is derived from an EMBL/GenBank/DDBJ whole genome shotgun (WGS) entry which is preliminary data.</text>
</comment>
<evidence type="ECO:0000256" key="12">
    <source>
        <dbReference type="ARBA" id="ARBA00041058"/>
    </source>
</evidence>
<accession>A0A2U1P7V4</accession>
<evidence type="ECO:0000256" key="6">
    <source>
        <dbReference type="ARBA" id="ARBA00022946"/>
    </source>
</evidence>
<dbReference type="Proteomes" id="UP000245207">
    <property type="component" value="Unassembled WGS sequence"/>
</dbReference>
<comment type="subcellular location">
    <subcellularLocation>
        <location evidence="1">Mitochondrion</location>
    </subcellularLocation>
</comment>
<dbReference type="PANTHER" id="PTHR43981">
    <property type="entry name" value="ENOYL-[ACYL-CARRIER-PROTEIN] REDUCTASE, MITOCHONDRIAL"/>
    <property type="match status" value="1"/>
</dbReference>
<evidence type="ECO:0000256" key="7">
    <source>
        <dbReference type="ARBA" id="ARBA00023002"/>
    </source>
</evidence>
<evidence type="ECO:0000256" key="13">
    <source>
        <dbReference type="ARBA" id="ARBA00042123"/>
    </source>
</evidence>
<evidence type="ECO:0000256" key="4">
    <source>
        <dbReference type="ARBA" id="ARBA00022832"/>
    </source>
</evidence>
<evidence type="ECO:0000313" key="16">
    <source>
        <dbReference type="EMBL" id="PWA81829.1"/>
    </source>
</evidence>
<dbReference type="GO" id="GO:0005739">
    <property type="term" value="C:mitochondrion"/>
    <property type="evidence" value="ECO:0007669"/>
    <property type="project" value="UniProtKB-SubCell"/>
</dbReference>
<evidence type="ECO:0000256" key="10">
    <source>
        <dbReference type="ARBA" id="ARBA00023160"/>
    </source>
</evidence>
<keyword evidence="6" id="KW-0809">Transit peptide</keyword>
<dbReference type="SUPFAM" id="SSF51735">
    <property type="entry name" value="NAD(P)-binding Rossmann-fold domains"/>
    <property type="match status" value="1"/>
</dbReference>
<dbReference type="FunFam" id="3.40.50.720:FF:000112">
    <property type="entry name" value="Enoyl-[acyl-carrier-protein] reductase 1, mitochondrial"/>
    <property type="match status" value="1"/>
</dbReference>
<keyword evidence="7" id="KW-0560">Oxidoreductase</keyword>
<dbReference type="GO" id="GO:0006633">
    <property type="term" value="P:fatty acid biosynthetic process"/>
    <property type="evidence" value="ECO:0007669"/>
    <property type="project" value="UniProtKB-KW"/>
</dbReference>
<evidence type="ECO:0000256" key="11">
    <source>
        <dbReference type="ARBA" id="ARBA00038963"/>
    </source>
</evidence>
<dbReference type="InterPro" id="IPR013149">
    <property type="entry name" value="ADH-like_C"/>
</dbReference>
<sequence>MDLLSSTPLACARFVTLKTTHGALPKSTHFLRPRIPTFSALMSPPSTAVLYENHGPPDTVTKLLELPPVEIKANDVCVKMLASPIHPSDLNIIEGVYPVRPPLPAVGGREGVGEVHSVGSSIQGLSPGDLVMMSPPSDGTWQTHVVKDQSFWHKIDKDTPVEYAATVSVNPLTALRMIEDFVDLNSGDAIVQNGATSMVGQCVIQLAKLRGIRTINIIRDRTGSDKAKEKLKKLGADEVYTQSQLDVKNVKSLLANVPEPVLGFNCVGGNAATLVLKFLRQGGTMVTYGGMAKKPVTVSTSAFIFKDLSLTGFYLQKWISSDKTQECREMLDYLLGLIREGKLKYDMELVPFSESHVALDKSLGKLGSQPKQVIKF</sequence>
<evidence type="ECO:0000256" key="14">
    <source>
        <dbReference type="ARBA" id="ARBA00048843"/>
    </source>
</evidence>
<evidence type="ECO:0000259" key="15">
    <source>
        <dbReference type="SMART" id="SM00829"/>
    </source>
</evidence>
<proteinExistence type="inferred from homology"/>
<organism evidence="16 17">
    <name type="scientific">Artemisia annua</name>
    <name type="common">Sweet wormwood</name>
    <dbReference type="NCBI Taxonomy" id="35608"/>
    <lineage>
        <taxon>Eukaryota</taxon>
        <taxon>Viridiplantae</taxon>
        <taxon>Streptophyta</taxon>
        <taxon>Embryophyta</taxon>
        <taxon>Tracheophyta</taxon>
        <taxon>Spermatophyta</taxon>
        <taxon>Magnoliopsida</taxon>
        <taxon>eudicotyledons</taxon>
        <taxon>Gunneridae</taxon>
        <taxon>Pentapetalae</taxon>
        <taxon>asterids</taxon>
        <taxon>campanulids</taxon>
        <taxon>Asterales</taxon>
        <taxon>Asteraceae</taxon>
        <taxon>Asteroideae</taxon>
        <taxon>Anthemideae</taxon>
        <taxon>Artemisiinae</taxon>
        <taxon>Artemisia</taxon>
    </lineage>
</organism>
<name>A0A2U1P7V4_ARTAN</name>
<dbReference type="AlphaFoldDB" id="A0A2U1P7V4"/>
<dbReference type="PANTHER" id="PTHR43981:SF2">
    <property type="entry name" value="ENOYL-[ACYL-CARRIER-PROTEIN] REDUCTASE, MITOCHONDRIAL"/>
    <property type="match status" value="1"/>
</dbReference>
<dbReference type="OrthoDB" id="7482721at2759"/>
<reference evidence="16 17" key="1">
    <citation type="journal article" date="2018" name="Mol. Plant">
        <title>The genome of Artemisia annua provides insight into the evolution of Asteraceae family and artemisinin biosynthesis.</title>
        <authorList>
            <person name="Shen Q."/>
            <person name="Zhang L."/>
            <person name="Liao Z."/>
            <person name="Wang S."/>
            <person name="Yan T."/>
            <person name="Shi P."/>
            <person name="Liu M."/>
            <person name="Fu X."/>
            <person name="Pan Q."/>
            <person name="Wang Y."/>
            <person name="Lv Z."/>
            <person name="Lu X."/>
            <person name="Zhang F."/>
            <person name="Jiang W."/>
            <person name="Ma Y."/>
            <person name="Chen M."/>
            <person name="Hao X."/>
            <person name="Li L."/>
            <person name="Tang Y."/>
            <person name="Lv G."/>
            <person name="Zhou Y."/>
            <person name="Sun X."/>
            <person name="Brodelius P.E."/>
            <person name="Rose J.K.C."/>
            <person name="Tang K."/>
        </authorList>
    </citation>
    <scope>NUCLEOTIDE SEQUENCE [LARGE SCALE GENOMIC DNA]</scope>
    <source>
        <strain evidence="17">cv. Huhao1</strain>
        <tissue evidence="16">Leaf</tissue>
    </source>
</reference>
<keyword evidence="8" id="KW-0443">Lipid metabolism</keyword>
<gene>
    <name evidence="16" type="ORF">CTI12_AA183400</name>
</gene>
<dbReference type="CDD" id="cd08290">
    <property type="entry name" value="ETR"/>
    <property type="match status" value="1"/>
</dbReference>